<dbReference type="RefSeq" id="WP_133243756.1">
    <property type="nucleotide sequence ID" value="NZ_QENQ01000001.1"/>
</dbReference>
<dbReference type="Proteomes" id="UP000245890">
    <property type="component" value="Unassembled WGS sequence"/>
</dbReference>
<keyword evidence="3" id="KW-1185">Reference proteome</keyword>
<sequence>MLFAAPALGQEADPLGWLTGYWCTQGGDGSQTCEHWAPTRGGVKLATAQTVRDGKSGFVEFLSIAVDGQPVALEVLSPDGGPAGRFRAVRHAPQEVTFENAAHDYPQRIHYWREGDILHAEIMKLDGSKPNRWDYRLRRP</sequence>
<name>A0A2U0S9Y1_9SPHN</name>
<comment type="caution">
    <text evidence="2">The sequence shown here is derived from an EMBL/GenBank/DDBJ whole genome shotgun (WGS) entry which is preliminary data.</text>
</comment>
<reference evidence="2 3" key="1">
    <citation type="submission" date="2018-05" db="EMBL/GenBank/DDBJ databases">
        <title>Description of Sphingomonas pokkalii sp nov, isolated from the rhizosphere of saline tolerant pokkali rice and its draft genome analysis.</title>
        <authorList>
            <person name="Menon R."/>
            <person name="Kumari S."/>
            <person name="Rameshkumar N."/>
        </authorList>
    </citation>
    <scope>NUCLEOTIDE SEQUENCE [LARGE SCALE GENOMIC DNA]</scope>
    <source>
        <strain evidence="2 3">L3B27</strain>
    </source>
</reference>
<dbReference type="OrthoDB" id="5382295at2"/>
<accession>A0A2U0S9Y1</accession>
<protein>
    <recommendedName>
        <fullName evidence="1">DUF6265 domain-containing protein</fullName>
    </recommendedName>
</protein>
<feature type="domain" description="DUF6265" evidence="1">
    <location>
        <begin position="17"/>
        <end position="122"/>
    </location>
</feature>
<dbReference type="AlphaFoldDB" id="A0A2U0S9Y1"/>
<proteinExistence type="predicted"/>
<evidence type="ECO:0000313" key="3">
    <source>
        <dbReference type="Proteomes" id="UP000245890"/>
    </source>
</evidence>
<gene>
    <name evidence="2" type="ORF">DD559_01525</name>
</gene>
<organism evidence="2 3">
    <name type="scientific">Sphingomonas pokkalii</name>
    <dbReference type="NCBI Taxonomy" id="2175090"/>
    <lineage>
        <taxon>Bacteria</taxon>
        <taxon>Pseudomonadati</taxon>
        <taxon>Pseudomonadota</taxon>
        <taxon>Alphaproteobacteria</taxon>
        <taxon>Sphingomonadales</taxon>
        <taxon>Sphingomonadaceae</taxon>
        <taxon>Sphingomonas</taxon>
    </lineage>
</organism>
<evidence type="ECO:0000313" key="2">
    <source>
        <dbReference type="EMBL" id="PVX28183.1"/>
    </source>
</evidence>
<dbReference type="EMBL" id="QENQ01000001">
    <property type="protein sequence ID" value="PVX28183.1"/>
    <property type="molecule type" value="Genomic_DNA"/>
</dbReference>
<dbReference type="InterPro" id="IPR046232">
    <property type="entry name" value="DUF6265"/>
</dbReference>
<dbReference type="Pfam" id="PF19780">
    <property type="entry name" value="DUF6265"/>
    <property type="match status" value="1"/>
</dbReference>
<evidence type="ECO:0000259" key="1">
    <source>
        <dbReference type="Pfam" id="PF19780"/>
    </source>
</evidence>